<evidence type="ECO:0000313" key="1">
    <source>
        <dbReference type="EMBL" id="OWP74069.1"/>
    </source>
</evidence>
<organism evidence="1 2">
    <name type="scientific">Flavobacterium columnare</name>
    <dbReference type="NCBI Taxonomy" id="996"/>
    <lineage>
        <taxon>Bacteria</taxon>
        <taxon>Pseudomonadati</taxon>
        <taxon>Bacteroidota</taxon>
        <taxon>Flavobacteriia</taxon>
        <taxon>Flavobacteriales</taxon>
        <taxon>Flavobacteriaceae</taxon>
        <taxon>Flavobacterium</taxon>
    </lineage>
</organism>
<protein>
    <submittedName>
        <fullName evidence="1">Uncharacterized protein</fullName>
    </submittedName>
</protein>
<dbReference type="EMBL" id="MTCY01000105">
    <property type="protein sequence ID" value="OWP74069.1"/>
    <property type="molecule type" value="Genomic_DNA"/>
</dbReference>
<dbReference type="AlphaFoldDB" id="A0A246G720"/>
<name>A0A246G720_9FLAO</name>
<dbReference type="Proteomes" id="UP000198034">
    <property type="component" value="Unassembled WGS sequence"/>
</dbReference>
<proteinExistence type="predicted"/>
<reference evidence="1 2" key="1">
    <citation type="journal article" date="2017" name="Infect. Genet. Evol.">
        <title>Comparative genome analysis of fish pathogen Flavobacterium columnare reveals extensive sequence diversity within the species.</title>
        <authorList>
            <person name="Kayansamruaj P."/>
            <person name="Dong H.T."/>
            <person name="Hirono I."/>
            <person name="Kondo H."/>
            <person name="Senapin S."/>
            <person name="Rodkhum C."/>
        </authorList>
    </citation>
    <scope>NUCLEOTIDE SEQUENCE [LARGE SCALE GENOMIC DNA]</scope>
    <source>
        <strain evidence="1 2">1214</strain>
    </source>
</reference>
<evidence type="ECO:0000313" key="2">
    <source>
        <dbReference type="Proteomes" id="UP000198034"/>
    </source>
</evidence>
<sequence length="227" mass="27218">MLRSNILFCLFYLMSNVIYSQGVIEYDKEYYVDFHIYDSTNNILKKSLNESTKKNSTPEELVSSYFFATDSISLKKLYFIKSDYIPKKQKHFDAIKQMDNDKNYVTLLHKFVYEHDGSQMCYINYIFKYENIDFTMPTNMSCIKKDDQWYIYQIGNQIRINDFLWTFKSCKIFEIINGLEVYNSKMNDLIKATRSNDNFLDVNKLYLLSSKFNEDDLEFFTMKKDNS</sequence>
<feature type="non-terminal residue" evidence="1">
    <location>
        <position position="227"/>
    </location>
</feature>
<gene>
    <name evidence="1" type="ORF">BWK62_15130</name>
</gene>
<comment type="caution">
    <text evidence="1">The sequence shown here is derived from an EMBL/GenBank/DDBJ whole genome shotgun (WGS) entry which is preliminary data.</text>
</comment>
<accession>A0A246G720</accession>